<keyword evidence="1" id="KW-0805">Transcription regulation</keyword>
<dbReference type="PROSITE" id="PS00846">
    <property type="entry name" value="HTH_ARSR_1"/>
    <property type="match status" value="1"/>
</dbReference>
<dbReference type="InterPro" id="IPR036388">
    <property type="entry name" value="WH-like_DNA-bd_sf"/>
</dbReference>
<dbReference type="CDD" id="cd00090">
    <property type="entry name" value="HTH_ARSR"/>
    <property type="match status" value="1"/>
</dbReference>
<dbReference type="PROSITE" id="PS50987">
    <property type="entry name" value="HTH_ARSR_2"/>
    <property type="match status" value="1"/>
</dbReference>
<comment type="caution">
    <text evidence="6">The sequence shown here is derived from an EMBL/GenBank/DDBJ whole genome shotgun (WGS) entry which is preliminary data.</text>
</comment>
<feature type="domain" description="HTH arsR-type" evidence="5">
    <location>
        <begin position="23"/>
        <end position="116"/>
    </location>
</feature>
<reference evidence="7" key="1">
    <citation type="journal article" date="2019" name="Int. J. Syst. Evol. Microbiol.">
        <title>The Global Catalogue of Microorganisms (GCM) 10K type strain sequencing project: providing services to taxonomists for standard genome sequencing and annotation.</title>
        <authorList>
            <consortium name="The Broad Institute Genomics Platform"/>
            <consortium name="The Broad Institute Genome Sequencing Center for Infectious Disease"/>
            <person name="Wu L."/>
            <person name="Ma J."/>
        </authorList>
    </citation>
    <scope>NUCLEOTIDE SEQUENCE [LARGE SCALE GENOMIC DNA]</scope>
    <source>
        <strain evidence="7">CGMCC 1.12942</strain>
    </source>
</reference>
<evidence type="ECO:0000256" key="2">
    <source>
        <dbReference type="ARBA" id="ARBA00023125"/>
    </source>
</evidence>
<keyword evidence="2" id="KW-0238">DNA-binding</keyword>
<dbReference type="InterPro" id="IPR001845">
    <property type="entry name" value="HTH_ArsR_DNA-bd_dom"/>
</dbReference>
<dbReference type="Gene3D" id="1.10.10.10">
    <property type="entry name" value="Winged helix-like DNA-binding domain superfamily/Winged helix DNA-binding domain"/>
    <property type="match status" value="1"/>
</dbReference>
<evidence type="ECO:0000256" key="1">
    <source>
        <dbReference type="ARBA" id="ARBA00023015"/>
    </source>
</evidence>
<keyword evidence="3" id="KW-0804">Transcription</keyword>
<evidence type="ECO:0000256" key="3">
    <source>
        <dbReference type="ARBA" id="ARBA00023163"/>
    </source>
</evidence>
<gene>
    <name evidence="6" type="ORF">ACFQNG_11075</name>
</gene>
<name>A0ABW2RLE0_9BACL</name>
<organism evidence="6 7">
    <name type="scientific">Laceyella putida</name>
    <dbReference type="NCBI Taxonomy" id="110101"/>
    <lineage>
        <taxon>Bacteria</taxon>
        <taxon>Bacillati</taxon>
        <taxon>Bacillota</taxon>
        <taxon>Bacilli</taxon>
        <taxon>Bacillales</taxon>
        <taxon>Thermoactinomycetaceae</taxon>
        <taxon>Laceyella</taxon>
    </lineage>
</organism>
<dbReference type="PANTHER" id="PTHR43132">
    <property type="entry name" value="ARSENICAL RESISTANCE OPERON REPRESSOR ARSR-RELATED"/>
    <property type="match status" value="1"/>
</dbReference>
<dbReference type="PRINTS" id="PR00778">
    <property type="entry name" value="HTHARSR"/>
</dbReference>
<dbReference type="NCBIfam" id="NF033788">
    <property type="entry name" value="HTH_metalloreg"/>
    <property type="match status" value="1"/>
</dbReference>
<evidence type="ECO:0000259" key="5">
    <source>
        <dbReference type="PROSITE" id="PS50987"/>
    </source>
</evidence>
<accession>A0ABW2RLE0</accession>
<dbReference type="SMART" id="SM00418">
    <property type="entry name" value="HTH_ARSR"/>
    <property type="match status" value="1"/>
</dbReference>
<proteinExistence type="predicted"/>
<dbReference type="RefSeq" id="WP_379864987.1">
    <property type="nucleotide sequence ID" value="NZ_JBHTBW010000032.1"/>
</dbReference>
<evidence type="ECO:0000313" key="6">
    <source>
        <dbReference type="EMBL" id="MFC7441654.1"/>
    </source>
</evidence>
<protein>
    <submittedName>
        <fullName evidence="6">ArsR/SmtB family transcription factor</fullName>
    </submittedName>
</protein>
<dbReference type="EMBL" id="JBHTBW010000032">
    <property type="protein sequence ID" value="MFC7441654.1"/>
    <property type="molecule type" value="Genomic_DNA"/>
</dbReference>
<dbReference type="InterPro" id="IPR011991">
    <property type="entry name" value="ArsR-like_HTH"/>
</dbReference>
<keyword evidence="7" id="KW-1185">Reference proteome</keyword>
<dbReference type="SUPFAM" id="SSF46785">
    <property type="entry name" value="Winged helix' DNA-binding domain"/>
    <property type="match status" value="1"/>
</dbReference>
<sequence>MNSERCDVFCYDEVKVERLHTDIAKVDFTETAQLFKALSDPTRLKIAYCLSCEKELCVCDIAHIIDSSVATASHHVRLLRNMGLAKYRKEGKLVFYSLTDEHIKQLVQIAFEHQNC</sequence>
<dbReference type="InterPro" id="IPR036390">
    <property type="entry name" value="WH_DNA-bd_sf"/>
</dbReference>
<dbReference type="InterPro" id="IPR018334">
    <property type="entry name" value="ArsR_HTH"/>
</dbReference>
<dbReference type="InterPro" id="IPR051011">
    <property type="entry name" value="Metal_resp_trans_reg"/>
</dbReference>
<dbReference type="Proteomes" id="UP001596500">
    <property type="component" value="Unassembled WGS sequence"/>
</dbReference>
<dbReference type="Pfam" id="PF01022">
    <property type="entry name" value="HTH_5"/>
    <property type="match status" value="1"/>
</dbReference>
<evidence type="ECO:0000313" key="7">
    <source>
        <dbReference type="Proteomes" id="UP001596500"/>
    </source>
</evidence>
<keyword evidence="4" id="KW-0105">Cadmium resistance</keyword>
<dbReference type="PANTHER" id="PTHR43132:SF6">
    <property type="entry name" value="HTH-TYPE TRANSCRIPTIONAL REPRESSOR CZRA"/>
    <property type="match status" value="1"/>
</dbReference>
<evidence type="ECO:0000256" key="4">
    <source>
        <dbReference type="ARBA" id="ARBA00043263"/>
    </source>
</evidence>